<dbReference type="RefSeq" id="WP_129820816.1">
    <property type="nucleotide sequence ID" value="NZ_CP048262.1"/>
</dbReference>
<reference evidence="1" key="2">
    <citation type="submission" date="2020-01" db="EMBL/GenBank/DDBJ databases">
        <authorList>
            <person name="Algora L."/>
            <person name="Schniete J.K."/>
            <person name="MacFadyen A."/>
            <person name="Hoskisson P.A."/>
            <person name="Hunter I.S."/>
            <person name="Herron P.R."/>
        </authorList>
    </citation>
    <scope>NUCLEOTIDE SEQUENCE</scope>
    <source>
        <strain evidence="1">ATCC 10970</strain>
        <plasmid evidence="1">pSRP1</plasmid>
    </source>
</reference>
<sequence>MPETVIALTGLVVLLAARLLHRWISSRTQVQLFRLRQNGTSERVRALPWGSVVTERRANEEVRIEIGKRAGEGDE</sequence>
<proteinExistence type="predicted"/>
<reference evidence="1" key="1">
    <citation type="submission" date="2012-12" db="EMBL/GenBank/DDBJ databases">
        <authorList>
            <person name="Pethick F.E."/>
            <person name="MacFadyen A.C."/>
            <person name="Tang Z."/>
            <person name="Sangal V."/>
            <person name="Tze-Tze L."/>
            <person name="Chu J."/>
            <person name="Guo M."/>
            <person name="Kirby R."/>
            <person name="Hoskisson P.A."/>
            <person name="Herron P.R."/>
            <person name="Hunter I.S."/>
        </authorList>
    </citation>
    <scope>NUCLEOTIDE SEQUENCE</scope>
    <source>
        <strain evidence="1">ATCC 10970</strain>
        <plasmid evidence="1">pSRP1</plasmid>
    </source>
</reference>
<dbReference type="GeneID" id="66860601"/>
<reference evidence="1" key="3">
    <citation type="journal article" date="2021" name="bioRxiv">
        <title>Bilateral symmetry of linear streptomycete chromosomes.</title>
        <authorList>
            <person name="Algora-Gallardo L."/>
            <person name="Schniete J.K."/>
            <person name="Mark D.R."/>
            <person name="Hunter I.S."/>
            <person name="Herron P.R."/>
        </authorList>
    </citation>
    <scope>NUCLEOTIDE SEQUENCE</scope>
    <source>
        <strain evidence="1">ATCC 10970</strain>
        <plasmid evidence="1">pSRP1</plasmid>
    </source>
</reference>
<dbReference type="Proteomes" id="UP000011074">
    <property type="component" value="Plasmid pSRP1"/>
</dbReference>
<evidence type="ECO:0000313" key="2">
    <source>
        <dbReference type="Proteomes" id="UP000011074"/>
    </source>
</evidence>
<dbReference type="AlphaFoldDB" id="A0A8A1V2I1"/>
<evidence type="ECO:0000313" key="1">
    <source>
        <dbReference type="EMBL" id="QST86680.1"/>
    </source>
</evidence>
<organism evidence="1 2">
    <name type="scientific">Streptomyces rimosus subsp. rimosus (strain ATCC 10970 / DSM 40260 / JCM 4667 / NRRL 2234)</name>
    <dbReference type="NCBI Taxonomy" id="1265868"/>
    <lineage>
        <taxon>Bacteria</taxon>
        <taxon>Bacillati</taxon>
        <taxon>Actinomycetota</taxon>
        <taxon>Actinomycetes</taxon>
        <taxon>Kitasatosporales</taxon>
        <taxon>Streptomycetaceae</taxon>
        <taxon>Streptomyces</taxon>
    </lineage>
</organism>
<geneLocation type="plasmid" evidence="1 2">
    <name>pSRP1</name>
</geneLocation>
<dbReference type="EMBL" id="CP048262">
    <property type="protein sequence ID" value="QST86680.1"/>
    <property type="molecule type" value="Genomic_DNA"/>
</dbReference>
<protein>
    <submittedName>
        <fullName evidence="1">Uncharacterized protein</fullName>
    </submittedName>
</protein>
<accession>A0A8A1V2I1</accession>
<name>A0A8A1V2I1_STRR1</name>
<gene>
    <name evidence="1" type="ORF">SRIM_041450</name>
</gene>
<keyword evidence="1" id="KW-0614">Plasmid</keyword>